<protein>
    <recommendedName>
        <fullName evidence="7">3-methylmercaptopropionyl-CoA ligase</fullName>
        <ecNumber evidence="6">6.2.1.44</ecNumber>
    </recommendedName>
</protein>
<keyword evidence="4" id="KW-0443">Lipid metabolism</keyword>
<dbReference type="Gene3D" id="3.40.50.12780">
    <property type="entry name" value="N-terminal domain of ligase-like"/>
    <property type="match status" value="1"/>
</dbReference>
<dbReference type="FunFam" id="3.40.50.12780:FF:000003">
    <property type="entry name" value="Long-chain-fatty-acid--CoA ligase FadD"/>
    <property type="match status" value="1"/>
</dbReference>
<dbReference type="NCBIfam" id="NF006020">
    <property type="entry name" value="PRK08162.1"/>
    <property type="match status" value="1"/>
</dbReference>
<gene>
    <name evidence="10" type="ORF">FKG95_16410</name>
</gene>
<keyword evidence="2" id="KW-0436">Ligase</keyword>
<dbReference type="RefSeq" id="WP_142897463.1">
    <property type="nucleotide sequence ID" value="NZ_ML660056.1"/>
</dbReference>
<dbReference type="GO" id="GO:0016874">
    <property type="term" value="F:ligase activity"/>
    <property type="evidence" value="ECO:0007669"/>
    <property type="project" value="UniProtKB-KW"/>
</dbReference>
<dbReference type="Proteomes" id="UP000315252">
    <property type="component" value="Unassembled WGS sequence"/>
</dbReference>
<evidence type="ECO:0000313" key="11">
    <source>
        <dbReference type="Proteomes" id="UP000315252"/>
    </source>
</evidence>
<feature type="domain" description="AMP-binding enzyme C-terminal" evidence="9">
    <location>
        <begin position="473"/>
        <end position="547"/>
    </location>
</feature>
<evidence type="ECO:0000259" key="8">
    <source>
        <dbReference type="Pfam" id="PF00501"/>
    </source>
</evidence>
<keyword evidence="3" id="KW-0276">Fatty acid metabolism</keyword>
<sequence length="562" mass="60895">MSGSAGSLGETRAGAKTQTAQGCIFEQGLTANPANYEPLSPISFLKRAAQVYPEKVAVIHGEQRVNYRDFYRRSCRLASSLSQRGIGPGDTVAIMAPNVPAMLEAHYGIPMSGAVLNALNVRLDAATIAFMLKHGEAKALITDREFSPVISEALADLEDEILVIDIDDPLAESGELIGEVTYEALLAEGDPEFSARQPQDEWQAISLLYTSGTTGNPKGVVYHHRGAYLNAMGNLVTFGLSHKSVYLWTLPMFHCNGWTFTWAVTAACGTHVCLRKVDPALIFPMIREHRVTQMCGAPIVLNMLSNAPEDVKVAFDHEVEIATGGAAPPSAVIEAMEKDGFRVLHLYGLTETYGPATLCAWQESWDGLDLQGRAAKMARQGVSLVTLEDIMIADPETMEECAWDGEAMGELMLRGNTVMKGYLKNPEASDAALSGGWFHSGDLAVRHPDGYIEIKDRAKDVIISGGENISSLEIEDTLYRHPKVLEAAVVAKSDATWGETPCAFVTLKDGEAADEAEIIAFCRENMAGFKLPKTVIFGPLPKTSTGKIQKFLLRQRTGDADA</sequence>
<dbReference type="PANTHER" id="PTHR43859:SF4">
    <property type="entry name" value="BUTANOATE--COA LIGASE AAE1-RELATED"/>
    <property type="match status" value="1"/>
</dbReference>
<keyword evidence="11" id="KW-1185">Reference proteome</keyword>
<evidence type="ECO:0000256" key="3">
    <source>
        <dbReference type="ARBA" id="ARBA00022832"/>
    </source>
</evidence>
<dbReference type="InterPro" id="IPR042099">
    <property type="entry name" value="ANL_N_sf"/>
</dbReference>
<dbReference type="PANTHER" id="PTHR43859">
    <property type="entry name" value="ACYL-ACTIVATING ENZYME"/>
    <property type="match status" value="1"/>
</dbReference>
<evidence type="ECO:0000259" key="9">
    <source>
        <dbReference type="Pfam" id="PF13193"/>
    </source>
</evidence>
<dbReference type="AlphaFoldDB" id="A0A545TPU5"/>
<accession>A0A545TPU5</accession>
<organism evidence="10 11">
    <name type="scientific">Denitrobaculum tricleocarpae</name>
    <dbReference type="NCBI Taxonomy" id="2591009"/>
    <lineage>
        <taxon>Bacteria</taxon>
        <taxon>Pseudomonadati</taxon>
        <taxon>Pseudomonadota</taxon>
        <taxon>Alphaproteobacteria</taxon>
        <taxon>Rhodospirillales</taxon>
        <taxon>Rhodospirillaceae</taxon>
        <taxon>Denitrobaculum</taxon>
    </lineage>
</organism>
<proteinExistence type="inferred from homology"/>
<dbReference type="SUPFAM" id="SSF56801">
    <property type="entry name" value="Acetyl-CoA synthetase-like"/>
    <property type="match status" value="1"/>
</dbReference>
<evidence type="ECO:0000313" key="10">
    <source>
        <dbReference type="EMBL" id="TQV79239.1"/>
    </source>
</evidence>
<dbReference type="InterPro" id="IPR000873">
    <property type="entry name" value="AMP-dep_synth/lig_dom"/>
</dbReference>
<dbReference type="Pfam" id="PF13193">
    <property type="entry name" value="AMP-binding_C"/>
    <property type="match status" value="1"/>
</dbReference>
<evidence type="ECO:0000256" key="4">
    <source>
        <dbReference type="ARBA" id="ARBA00023098"/>
    </source>
</evidence>
<dbReference type="CDD" id="cd12118">
    <property type="entry name" value="ttLC_FACS_AEE21_like"/>
    <property type="match status" value="1"/>
</dbReference>
<evidence type="ECO:0000256" key="1">
    <source>
        <dbReference type="ARBA" id="ARBA00006432"/>
    </source>
</evidence>
<dbReference type="NCBIfam" id="NF004837">
    <property type="entry name" value="PRK06187.1"/>
    <property type="match status" value="1"/>
</dbReference>
<evidence type="ECO:0000256" key="6">
    <source>
        <dbReference type="ARBA" id="ARBA00066616"/>
    </source>
</evidence>
<dbReference type="FunFam" id="3.30.300.30:FF:000008">
    <property type="entry name" value="2,3-dihydroxybenzoate-AMP ligase"/>
    <property type="match status" value="1"/>
</dbReference>
<dbReference type="EMBL" id="VHSH01000005">
    <property type="protein sequence ID" value="TQV79239.1"/>
    <property type="molecule type" value="Genomic_DNA"/>
</dbReference>
<evidence type="ECO:0000256" key="2">
    <source>
        <dbReference type="ARBA" id="ARBA00022598"/>
    </source>
</evidence>
<feature type="domain" description="AMP-dependent synthetase/ligase" evidence="8">
    <location>
        <begin position="46"/>
        <end position="423"/>
    </location>
</feature>
<dbReference type="InterPro" id="IPR020845">
    <property type="entry name" value="AMP-binding_CS"/>
</dbReference>
<evidence type="ECO:0000256" key="5">
    <source>
        <dbReference type="ARBA" id="ARBA00051915"/>
    </source>
</evidence>
<dbReference type="InterPro" id="IPR025110">
    <property type="entry name" value="AMP-bd_C"/>
</dbReference>
<comment type="catalytic activity">
    <reaction evidence="5">
        <text>3-(methylsulfanyl)propanoate + ATP + CoA = 3-(methylsulfanyl)propanoyl-CoA + AMP + diphosphate</text>
        <dbReference type="Rhea" id="RHEA:43052"/>
        <dbReference type="ChEBI" id="CHEBI:30616"/>
        <dbReference type="ChEBI" id="CHEBI:33019"/>
        <dbReference type="ChEBI" id="CHEBI:49016"/>
        <dbReference type="ChEBI" id="CHEBI:57287"/>
        <dbReference type="ChEBI" id="CHEBI:82815"/>
        <dbReference type="ChEBI" id="CHEBI:456215"/>
        <dbReference type="EC" id="6.2.1.44"/>
    </reaction>
    <physiologicalReaction direction="left-to-right" evidence="5">
        <dbReference type="Rhea" id="RHEA:43053"/>
    </physiologicalReaction>
</comment>
<comment type="similarity">
    <text evidence="1">Belongs to the ATP-dependent AMP-binding enzyme family.</text>
</comment>
<name>A0A545TPU5_9PROT</name>
<dbReference type="PROSITE" id="PS00455">
    <property type="entry name" value="AMP_BINDING"/>
    <property type="match status" value="1"/>
</dbReference>
<dbReference type="GO" id="GO:0006631">
    <property type="term" value="P:fatty acid metabolic process"/>
    <property type="evidence" value="ECO:0007669"/>
    <property type="project" value="UniProtKB-KW"/>
</dbReference>
<dbReference type="InterPro" id="IPR045851">
    <property type="entry name" value="AMP-bd_C_sf"/>
</dbReference>
<reference evidence="10 11" key="1">
    <citation type="submission" date="2019-06" db="EMBL/GenBank/DDBJ databases">
        <title>Whole genome sequence for Rhodospirillaceae sp. R148.</title>
        <authorList>
            <person name="Wang G."/>
        </authorList>
    </citation>
    <scope>NUCLEOTIDE SEQUENCE [LARGE SCALE GENOMIC DNA]</scope>
    <source>
        <strain evidence="10 11">R148</strain>
    </source>
</reference>
<dbReference type="Pfam" id="PF00501">
    <property type="entry name" value="AMP-binding"/>
    <property type="match status" value="1"/>
</dbReference>
<dbReference type="Gene3D" id="3.30.300.30">
    <property type="match status" value="1"/>
</dbReference>
<dbReference type="EC" id="6.2.1.44" evidence="6"/>
<evidence type="ECO:0000256" key="7">
    <source>
        <dbReference type="ARBA" id="ARBA00067668"/>
    </source>
</evidence>
<comment type="caution">
    <text evidence="10">The sequence shown here is derived from an EMBL/GenBank/DDBJ whole genome shotgun (WGS) entry which is preliminary data.</text>
</comment>
<dbReference type="OrthoDB" id="9803968at2"/>